<evidence type="ECO:0000256" key="5">
    <source>
        <dbReference type="ARBA" id="ARBA00023242"/>
    </source>
</evidence>
<evidence type="ECO:0000256" key="3">
    <source>
        <dbReference type="ARBA" id="ARBA00022884"/>
    </source>
</evidence>
<dbReference type="OrthoDB" id="307456at2759"/>
<dbReference type="InterPro" id="IPR012677">
    <property type="entry name" value="Nucleotide-bd_a/b_plait_sf"/>
</dbReference>
<dbReference type="GO" id="GO:0003723">
    <property type="term" value="F:RNA binding"/>
    <property type="evidence" value="ECO:0007669"/>
    <property type="project" value="UniProtKB-KW"/>
</dbReference>
<dbReference type="PANTHER" id="PTHR13288">
    <property type="entry name" value="SPLICING FACTOR 45 SPF45"/>
    <property type="match status" value="1"/>
</dbReference>
<dbReference type="AlphaFoldDB" id="A0A8J8NJ14"/>
<dbReference type="InterPro" id="IPR035979">
    <property type="entry name" value="RBD_domain_sf"/>
</dbReference>
<gene>
    <name evidence="7" type="ORF">FGO68_gene13025</name>
</gene>
<dbReference type="EMBL" id="RRYP01013683">
    <property type="protein sequence ID" value="TNV76387.1"/>
    <property type="molecule type" value="Genomic_DNA"/>
</dbReference>
<keyword evidence="5" id="KW-0539">Nucleus</keyword>
<dbReference type="PROSITE" id="PS50174">
    <property type="entry name" value="G_PATCH"/>
    <property type="match status" value="1"/>
</dbReference>
<proteinExistence type="predicted"/>
<comment type="caution">
    <text evidence="7">The sequence shown here is derived from an EMBL/GenBank/DDBJ whole genome shotgun (WGS) entry which is preliminary data.</text>
</comment>
<dbReference type="InterPro" id="IPR000467">
    <property type="entry name" value="G_patch_dom"/>
</dbReference>
<protein>
    <recommendedName>
        <fullName evidence="6">G-patch domain-containing protein</fullName>
    </recommendedName>
</protein>
<dbReference type="Gene3D" id="3.30.70.330">
    <property type="match status" value="1"/>
</dbReference>
<evidence type="ECO:0000313" key="7">
    <source>
        <dbReference type="EMBL" id="TNV76387.1"/>
    </source>
</evidence>
<dbReference type="GO" id="GO:0045292">
    <property type="term" value="P:mRNA cis splicing, via spliceosome"/>
    <property type="evidence" value="ECO:0007669"/>
    <property type="project" value="InterPro"/>
</dbReference>
<dbReference type="PANTHER" id="PTHR13288:SF8">
    <property type="entry name" value="SPLICING FACTOR 45"/>
    <property type="match status" value="1"/>
</dbReference>
<dbReference type="SUPFAM" id="SSF54928">
    <property type="entry name" value="RNA-binding domain, RBD"/>
    <property type="match status" value="1"/>
</dbReference>
<dbReference type="SMART" id="SM00361">
    <property type="entry name" value="RRM_1"/>
    <property type="match status" value="1"/>
</dbReference>
<dbReference type="SMART" id="SM00443">
    <property type="entry name" value="G_patch"/>
    <property type="match status" value="1"/>
</dbReference>
<name>A0A8J8NJ14_HALGN</name>
<keyword evidence="3" id="KW-0694">RNA-binding</keyword>
<evidence type="ECO:0000313" key="8">
    <source>
        <dbReference type="Proteomes" id="UP000785679"/>
    </source>
</evidence>
<reference evidence="7" key="1">
    <citation type="submission" date="2019-06" db="EMBL/GenBank/DDBJ databases">
        <authorList>
            <person name="Zheng W."/>
        </authorList>
    </citation>
    <scope>NUCLEOTIDE SEQUENCE</scope>
    <source>
        <strain evidence="7">QDHG01</strain>
    </source>
</reference>
<keyword evidence="8" id="KW-1185">Reference proteome</keyword>
<dbReference type="InterPro" id="IPR003954">
    <property type="entry name" value="RRM_euk-type"/>
</dbReference>
<evidence type="ECO:0000256" key="1">
    <source>
        <dbReference type="ARBA" id="ARBA00004123"/>
    </source>
</evidence>
<dbReference type="Pfam" id="PF01585">
    <property type="entry name" value="G-patch"/>
    <property type="match status" value="1"/>
</dbReference>
<keyword evidence="2" id="KW-0507">mRNA processing</keyword>
<evidence type="ECO:0000256" key="2">
    <source>
        <dbReference type="ARBA" id="ARBA00022664"/>
    </source>
</evidence>
<comment type="subcellular location">
    <subcellularLocation>
        <location evidence="1">Nucleus</location>
    </subcellularLocation>
</comment>
<sequence>MTDIVGEAKATLEKLEKRSGIIDVYLGSLGDEDYNPGQPNDYEKIMLKKNKVQREMEARIDKERIRQQQIENMKHSEGVSQINEDELEMTAEEAYQARLRRSQGNKVDSYGVAQPSVSIGDNKAKKMMEAMGWKGKGLGKQEQGIINPLIAKKTDAGSGMIQESQIVNETLMGTVIDQGMTEPDLPRPQIISLPKQKSRVLVLNNLVEPDQVDEFIRDEVKQECMKFGEVTACILHQIPGESVRVFVEYKQEKSAIAAYMDLSQRTFNVKQIEADFYSETSFEQRKFNLCSLNQI</sequence>
<evidence type="ECO:0000256" key="4">
    <source>
        <dbReference type="ARBA" id="ARBA00023187"/>
    </source>
</evidence>
<dbReference type="InterPro" id="IPR040052">
    <property type="entry name" value="RBM17"/>
</dbReference>
<accession>A0A8J8NJ14</accession>
<organism evidence="7 8">
    <name type="scientific">Halteria grandinella</name>
    <dbReference type="NCBI Taxonomy" id="5974"/>
    <lineage>
        <taxon>Eukaryota</taxon>
        <taxon>Sar</taxon>
        <taxon>Alveolata</taxon>
        <taxon>Ciliophora</taxon>
        <taxon>Intramacronucleata</taxon>
        <taxon>Spirotrichea</taxon>
        <taxon>Stichotrichia</taxon>
        <taxon>Sporadotrichida</taxon>
        <taxon>Halteriidae</taxon>
        <taxon>Halteria</taxon>
    </lineage>
</organism>
<dbReference type="Proteomes" id="UP000785679">
    <property type="component" value="Unassembled WGS sequence"/>
</dbReference>
<evidence type="ECO:0000259" key="6">
    <source>
        <dbReference type="PROSITE" id="PS50174"/>
    </source>
</evidence>
<dbReference type="GO" id="GO:0071011">
    <property type="term" value="C:precatalytic spliceosome"/>
    <property type="evidence" value="ECO:0007669"/>
    <property type="project" value="TreeGrafter"/>
</dbReference>
<feature type="domain" description="G-patch" evidence="6">
    <location>
        <begin position="120"/>
        <end position="165"/>
    </location>
</feature>
<keyword evidence="4" id="KW-0508">mRNA splicing</keyword>
<dbReference type="FunFam" id="3.30.70.330:FF:000382">
    <property type="entry name" value="G-patch domain-containing protein"/>
    <property type="match status" value="1"/>
</dbReference>